<evidence type="ECO:0008006" key="5">
    <source>
        <dbReference type="Google" id="ProtNLM"/>
    </source>
</evidence>
<accession>A0A8T0G9F7</accession>
<dbReference type="PANTHER" id="PTHR36340:SF1">
    <property type="entry name" value="NAD(P)H DEHYDROGENASE SUBUNIT CRR3, CHLOROPLASTIC-RELATED"/>
    <property type="match status" value="1"/>
</dbReference>
<dbReference type="EMBL" id="CM026433">
    <property type="protein sequence ID" value="KAG0554508.1"/>
    <property type="molecule type" value="Genomic_DNA"/>
</dbReference>
<gene>
    <name evidence="3" type="ORF">KC19_12G096400</name>
</gene>
<dbReference type="InterPro" id="IPR038931">
    <property type="entry name" value="CRR3"/>
</dbReference>
<keyword evidence="2" id="KW-0812">Transmembrane</keyword>
<dbReference type="AlphaFoldDB" id="A0A8T0G9F7"/>
<keyword evidence="2" id="KW-0472">Membrane</keyword>
<evidence type="ECO:0000256" key="1">
    <source>
        <dbReference type="SAM" id="MobiDB-lite"/>
    </source>
</evidence>
<sequence length="182" mass="20012">MAASLSALLSSPCASSFSSQRVSAAASTSYGAQVGVTWRRRSKFSVGARAQQQEGGGGSERDEVSELEKALGVENRTVRNVSADKGGPQRRRVSMLDALEEQMRVYDGNQPPENKFFQTIRSIGDWLIEKTENSNGQDNVVRFAFIVFPIWFLALLVTSGVVVLPFDLPFLRNLSQHLAETQ</sequence>
<dbReference type="Proteomes" id="UP000822688">
    <property type="component" value="Chromosome 12"/>
</dbReference>
<dbReference type="GO" id="GO:0010598">
    <property type="term" value="C:NAD(P)H dehydrogenase complex (plastoquinone)"/>
    <property type="evidence" value="ECO:0007669"/>
    <property type="project" value="InterPro"/>
</dbReference>
<dbReference type="GO" id="GO:0009773">
    <property type="term" value="P:photosynthetic electron transport in photosystem I"/>
    <property type="evidence" value="ECO:0007669"/>
    <property type="project" value="InterPro"/>
</dbReference>
<evidence type="ECO:0000256" key="2">
    <source>
        <dbReference type="SAM" id="Phobius"/>
    </source>
</evidence>
<protein>
    <recommendedName>
        <fullName evidence="5">Chlororespiratory reduction 3</fullName>
    </recommendedName>
</protein>
<reference evidence="3" key="1">
    <citation type="submission" date="2020-06" db="EMBL/GenBank/DDBJ databases">
        <title>WGS assembly of Ceratodon purpureus strain R40.</title>
        <authorList>
            <person name="Carey S.B."/>
            <person name="Jenkins J."/>
            <person name="Shu S."/>
            <person name="Lovell J.T."/>
            <person name="Sreedasyam A."/>
            <person name="Maumus F."/>
            <person name="Tiley G.P."/>
            <person name="Fernandez-Pozo N."/>
            <person name="Barry K."/>
            <person name="Chen C."/>
            <person name="Wang M."/>
            <person name="Lipzen A."/>
            <person name="Daum C."/>
            <person name="Saski C.A."/>
            <person name="Payton A.C."/>
            <person name="Mcbreen J.C."/>
            <person name="Conrad R.E."/>
            <person name="Kollar L.M."/>
            <person name="Olsson S."/>
            <person name="Huttunen S."/>
            <person name="Landis J.B."/>
            <person name="Wickett N.J."/>
            <person name="Johnson M.G."/>
            <person name="Rensing S.A."/>
            <person name="Grimwood J."/>
            <person name="Schmutz J."/>
            <person name="Mcdaniel S.F."/>
        </authorList>
    </citation>
    <scope>NUCLEOTIDE SEQUENCE</scope>
    <source>
        <strain evidence="3">R40</strain>
    </source>
</reference>
<keyword evidence="2" id="KW-1133">Transmembrane helix</keyword>
<evidence type="ECO:0000313" key="3">
    <source>
        <dbReference type="EMBL" id="KAG0554508.1"/>
    </source>
</evidence>
<organism evidence="3 4">
    <name type="scientific">Ceratodon purpureus</name>
    <name type="common">Fire moss</name>
    <name type="synonym">Dicranum purpureum</name>
    <dbReference type="NCBI Taxonomy" id="3225"/>
    <lineage>
        <taxon>Eukaryota</taxon>
        <taxon>Viridiplantae</taxon>
        <taxon>Streptophyta</taxon>
        <taxon>Embryophyta</taxon>
        <taxon>Bryophyta</taxon>
        <taxon>Bryophytina</taxon>
        <taxon>Bryopsida</taxon>
        <taxon>Dicranidae</taxon>
        <taxon>Pseudoditrichales</taxon>
        <taxon>Ditrichaceae</taxon>
        <taxon>Ceratodon</taxon>
    </lineage>
</organism>
<name>A0A8T0G9F7_CERPU</name>
<dbReference type="PANTHER" id="PTHR36340">
    <property type="entry name" value="NAD(P)H DEHYDROGENASE SUBUNIT CRR3, CHLOROPLASTIC-RELATED"/>
    <property type="match status" value="1"/>
</dbReference>
<keyword evidence="4" id="KW-1185">Reference proteome</keyword>
<evidence type="ECO:0000313" key="4">
    <source>
        <dbReference type="Proteomes" id="UP000822688"/>
    </source>
</evidence>
<dbReference type="GO" id="GO:0009535">
    <property type="term" value="C:chloroplast thylakoid membrane"/>
    <property type="evidence" value="ECO:0007669"/>
    <property type="project" value="InterPro"/>
</dbReference>
<feature type="region of interest" description="Disordered" evidence="1">
    <location>
        <begin position="45"/>
        <end position="65"/>
    </location>
</feature>
<proteinExistence type="predicted"/>
<comment type="caution">
    <text evidence="3">The sequence shown here is derived from an EMBL/GenBank/DDBJ whole genome shotgun (WGS) entry which is preliminary data.</text>
</comment>
<feature type="transmembrane region" description="Helical" evidence="2">
    <location>
        <begin position="143"/>
        <end position="166"/>
    </location>
</feature>